<comment type="caution">
    <text evidence="6">The sequence shown here is derived from an EMBL/GenBank/DDBJ whole genome shotgun (WGS) entry which is preliminary data.</text>
</comment>
<dbReference type="AlphaFoldDB" id="T0YYG7"/>
<evidence type="ECO:0000256" key="2">
    <source>
        <dbReference type="ARBA" id="ARBA00022630"/>
    </source>
</evidence>
<dbReference type="Gene3D" id="2.30.110.10">
    <property type="entry name" value="Electron Transport, Fmn-binding Protein, Chain A"/>
    <property type="match status" value="1"/>
</dbReference>
<sequence>MLCKKLAVDPGYIVFYTNYRSRKGRELAANPRAGAVFHWDGMRRQARIEGPVLKSPPAESDAYFASRPWQSRLGAWASRQSEPTESRAALEQALASTAQRFAAPLP</sequence>
<dbReference type="InterPro" id="IPR011576">
    <property type="entry name" value="Pyridox_Oxase_N"/>
</dbReference>
<evidence type="ECO:0000313" key="6">
    <source>
        <dbReference type="EMBL" id="EQD36987.1"/>
    </source>
</evidence>
<dbReference type="Pfam" id="PF01243">
    <property type="entry name" value="PNPOx_N"/>
    <property type="match status" value="1"/>
</dbReference>
<gene>
    <name evidence="6" type="ORF">B2A_11937</name>
</gene>
<evidence type="ECO:0000256" key="1">
    <source>
        <dbReference type="ARBA" id="ARBA00001917"/>
    </source>
</evidence>
<organism evidence="6">
    <name type="scientific">mine drainage metagenome</name>
    <dbReference type="NCBI Taxonomy" id="410659"/>
    <lineage>
        <taxon>unclassified sequences</taxon>
        <taxon>metagenomes</taxon>
        <taxon>ecological metagenomes</taxon>
    </lineage>
</organism>
<reference evidence="6" key="2">
    <citation type="journal article" date="2014" name="ISME J.">
        <title>Microbial stratification in low pH oxic and suboxic macroscopic growths along an acid mine drainage.</title>
        <authorList>
            <person name="Mendez-Garcia C."/>
            <person name="Mesa V."/>
            <person name="Sprenger R.R."/>
            <person name="Richter M."/>
            <person name="Diez M.S."/>
            <person name="Solano J."/>
            <person name="Bargiela R."/>
            <person name="Golyshina O.V."/>
            <person name="Manteca A."/>
            <person name="Ramos J.L."/>
            <person name="Gallego J.R."/>
            <person name="Llorente I."/>
            <person name="Martins Dos Santos V.A."/>
            <person name="Jensen O.N."/>
            <person name="Pelaez A.I."/>
            <person name="Sanchez J."/>
            <person name="Ferrer M."/>
        </authorList>
    </citation>
    <scope>NUCLEOTIDE SEQUENCE</scope>
</reference>
<comment type="cofactor">
    <cofactor evidence="1">
        <name>FMN</name>
        <dbReference type="ChEBI" id="CHEBI:58210"/>
    </cofactor>
</comment>
<keyword evidence="2" id="KW-0285">Flavoprotein</keyword>
<dbReference type="EMBL" id="AUZZ01008615">
    <property type="protein sequence ID" value="EQD36987.1"/>
    <property type="molecule type" value="Genomic_DNA"/>
</dbReference>
<evidence type="ECO:0000256" key="3">
    <source>
        <dbReference type="ARBA" id="ARBA00022643"/>
    </source>
</evidence>
<keyword evidence="3" id="KW-0288">FMN</keyword>
<dbReference type="PANTHER" id="PTHR10851">
    <property type="entry name" value="PYRIDOXINE-5-PHOSPHATE OXIDASE"/>
    <property type="match status" value="1"/>
</dbReference>
<dbReference type="InterPro" id="IPR000659">
    <property type="entry name" value="Pyridox_Oxase"/>
</dbReference>
<accession>T0YYG7</accession>
<feature type="domain" description="Pyridoxamine 5'-phosphate oxidase N-terminal" evidence="5">
    <location>
        <begin position="7"/>
        <end position="95"/>
    </location>
</feature>
<dbReference type="GO" id="GO:0010181">
    <property type="term" value="F:FMN binding"/>
    <property type="evidence" value="ECO:0007669"/>
    <property type="project" value="InterPro"/>
</dbReference>
<reference evidence="6" key="1">
    <citation type="submission" date="2013-08" db="EMBL/GenBank/DDBJ databases">
        <authorList>
            <person name="Mendez C."/>
            <person name="Richter M."/>
            <person name="Ferrer M."/>
            <person name="Sanchez J."/>
        </authorList>
    </citation>
    <scope>NUCLEOTIDE SEQUENCE</scope>
</reference>
<feature type="non-terminal residue" evidence="6">
    <location>
        <position position="106"/>
    </location>
</feature>
<dbReference type="GO" id="GO:0004733">
    <property type="term" value="F:pyridoxamine phosphate oxidase activity"/>
    <property type="evidence" value="ECO:0007669"/>
    <property type="project" value="InterPro"/>
</dbReference>
<name>T0YYG7_9ZZZZ</name>
<keyword evidence="4" id="KW-0560">Oxidoreductase</keyword>
<evidence type="ECO:0000256" key="4">
    <source>
        <dbReference type="ARBA" id="ARBA00023002"/>
    </source>
</evidence>
<proteinExistence type="predicted"/>
<protein>
    <submittedName>
        <fullName evidence="6">Pyridoxamine 5'-phosphate oxidase</fullName>
    </submittedName>
</protein>
<dbReference type="InterPro" id="IPR012349">
    <property type="entry name" value="Split_barrel_FMN-bd"/>
</dbReference>
<dbReference type="PANTHER" id="PTHR10851:SF0">
    <property type="entry name" value="PYRIDOXINE-5'-PHOSPHATE OXIDASE"/>
    <property type="match status" value="1"/>
</dbReference>
<dbReference type="SUPFAM" id="SSF50475">
    <property type="entry name" value="FMN-binding split barrel"/>
    <property type="match status" value="1"/>
</dbReference>
<dbReference type="GO" id="GO:0008615">
    <property type="term" value="P:pyridoxine biosynthetic process"/>
    <property type="evidence" value="ECO:0007669"/>
    <property type="project" value="InterPro"/>
</dbReference>
<evidence type="ECO:0000259" key="5">
    <source>
        <dbReference type="Pfam" id="PF01243"/>
    </source>
</evidence>